<dbReference type="PANTHER" id="PTHR37299:SF1">
    <property type="entry name" value="STAGE 0 SPORULATION PROTEIN A HOMOLOG"/>
    <property type="match status" value="1"/>
</dbReference>
<gene>
    <name evidence="6" type="ORF">A4V09_08125</name>
</gene>
<accession>A0A1C7IB49</accession>
<dbReference type="PROSITE" id="PS50930">
    <property type="entry name" value="HTH_LYTTR"/>
    <property type="match status" value="1"/>
</dbReference>
<dbReference type="GO" id="GO:0000156">
    <property type="term" value="F:phosphorelay response regulator activity"/>
    <property type="evidence" value="ECO:0007669"/>
    <property type="project" value="InterPro"/>
</dbReference>
<dbReference type="PANTHER" id="PTHR37299">
    <property type="entry name" value="TRANSCRIPTIONAL REGULATOR-RELATED"/>
    <property type="match status" value="1"/>
</dbReference>
<dbReference type="EMBL" id="CP015405">
    <property type="protein sequence ID" value="ANU75739.1"/>
    <property type="molecule type" value="Genomic_DNA"/>
</dbReference>
<dbReference type="InterPro" id="IPR007492">
    <property type="entry name" value="LytTR_DNA-bd_dom"/>
</dbReference>
<dbReference type="GO" id="GO:0003677">
    <property type="term" value="F:DNA binding"/>
    <property type="evidence" value="ECO:0007669"/>
    <property type="project" value="UniProtKB-KW"/>
</dbReference>
<comment type="function">
    <text evidence="2">May play the central regulatory role in sporulation. It may be an element of the effector pathway responsible for the activation of sporulation genes in response to nutritional stress. Spo0A may act in concert with spo0H (a sigma factor) to control the expression of some genes that are critical to the sporulation process.</text>
</comment>
<dbReference type="InterPro" id="IPR046947">
    <property type="entry name" value="LytR-like"/>
</dbReference>
<dbReference type="SMART" id="SM00448">
    <property type="entry name" value="REC"/>
    <property type="match status" value="1"/>
</dbReference>
<evidence type="ECO:0000313" key="6">
    <source>
        <dbReference type="EMBL" id="ANU75739.1"/>
    </source>
</evidence>
<evidence type="ECO:0000259" key="4">
    <source>
        <dbReference type="PROSITE" id="PS50110"/>
    </source>
</evidence>
<dbReference type="Gene3D" id="2.40.50.1020">
    <property type="entry name" value="LytTr DNA-binding domain"/>
    <property type="match status" value="1"/>
</dbReference>
<reference evidence="6" key="1">
    <citation type="submission" date="2017-04" db="EMBL/GenBank/DDBJ databases">
        <title>Complete Genome Sequences of Twelve Strains of a Stable Defined Moderately Diverse Mouse Microbiota 2 (sDMDMm2).</title>
        <authorList>
            <person name="Uchimura Y."/>
            <person name="Wyss M."/>
            <person name="Brugiroux S."/>
            <person name="Limenitakis J.P."/>
            <person name="Stecher B."/>
            <person name="McCoy K.D."/>
            <person name="Macpherson A.J."/>
        </authorList>
    </citation>
    <scope>NUCLEOTIDE SEQUENCE</scope>
    <source>
        <strain evidence="6">YL58</strain>
    </source>
</reference>
<dbReference type="SUPFAM" id="SSF52172">
    <property type="entry name" value="CheY-like"/>
    <property type="match status" value="1"/>
</dbReference>
<dbReference type="InterPro" id="IPR011006">
    <property type="entry name" value="CheY-like_superfamily"/>
</dbReference>
<feature type="domain" description="Response regulatory" evidence="4">
    <location>
        <begin position="3"/>
        <end position="122"/>
    </location>
</feature>
<proteinExistence type="predicted"/>
<sequence>MLEIAVCDDETFVASNIEKMIEKLAVTTDTKVEIDVFYDGSTLVDYIDKGKRYDIIYLDIEMTKQNGVDAARAIRVVDTKVLIIYVTSHESFAKEVFEVEAFRFITKPIDQRKFQRYFLDARKEILKKPKYFQYQYNKVSYRVAIDEIIYFQSDRRVTYIITSDGSKKCYGKLNDIEKKLVQSNTYFYRTHQSFLVNPRYVYRYIYDSMELMDGTTLTISENRRKSVNELFCMLKGEDIIV</sequence>
<dbReference type="KEGG" id="byl:A4V09_08125"/>
<keyword evidence="7" id="KW-1185">Reference proteome</keyword>
<feature type="domain" description="HTH LytTR-type" evidence="5">
    <location>
        <begin position="132"/>
        <end position="233"/>
    </location>
</feature>
<evidence type="ECO:0000256" key="3">
    <source>
        <dbReference type="PROSITE-ProRule" id="PRU00169"/>
    </source>
</evidence>
<dbReference type="Pfam" id="PF00072">
    <property type="entry name" value="Response_reg"/>
    <property type="match status" value="1"/>
</dbReference>
<dbReference type="AlphaFoldDB" id="A0A1C7IB49"/>
<keyword evidence="6" id="KW-0238">DNA-binding</keyword>
<feature type="modified residue" description="4-aspartylphosphate" evidence="3">
    <location>
        <position position="59"/>
    </location>
</feature>
<dbReference type="RefSeq" id="WP_065541927.1">
    <property type="nucleotide sequence ID" value="NZ_CP015405.2"/>
</dbReference>
<dbReference type="STRING" id="1796616.A4V09_08125"/>
<dbReference type="Pfam" id="PF04397">
    <property type="entry name" value="LytTR"/>
    <property type="match status" value="1"/>
</dbReference>
<evidence type="ECO:0000259" key="5">
    <source>
        <dbReference type="PROSITE" id="PS50930"/>
    </source>
</evidence>
<dbReference type="InterPro" id="IPR001789">
    <property type="entry name" value="Sig_transdc_resp-reg_receiver"/>
</dbReference>
<dbReference type="SMART" id="SM00850">
    <property type="entry name" value="LytTR"/>
    <property type="match status" value="1"/>
</dbReference>
<evidence type="ECO:0000256" key="1">
    <source>
        <dbReference type="ARBA" id="ARBA00018672"/>
    </source>
</evidence>
<protein>
    <recommendedName>
        <fullName evidence="1">Stage 0 sporulation protein A homolog</fullName>
    </recommendedName>
</protein>
<dbReference type="PROSITE" id="PS50110">
    <property type="entry name" value="RESPONSE_REGULATORY"/>
    <property type="match status" value="1"/>
</dbReference>
<name>A0A1C7IB49_9FIRM</name>
<keyword evidence="3" id="KW-0597">Phosphoprotein</keyword>
<dbReference type="OrthoDB" id="9802383at2"/>
<evidence type="ECO:0000313" key="7">
    <source>
        <dbReference type="Proteomes" id="UP000092574"/>
    </source>
</evidence>
<dbReference type="Proteomes" id="UP000092574">
    <property type="component" value="Chromosome"/>
</dbReference>
<dbReference type="Gene3D" id="3.40.50.2300">
    <property type="match status" value="1"/>
</dbReference>
<evidence type="ECO:0000256" key="2">
    <source>
        <dbReference type="ARBA" id="ARBA00024867"/>
    </source>
</evidence>
<organism evidence="6 7">
    <name type="scientific">Blautia pseudococcoides</name>
    <dbReference type="NCBI Taxonomy" id="1796616"/>
    <lineage>
        <taxon>Bacteria</taxon>
        <taxon>Bacillati</taxon>
        <taxon>Bacillota</taxon>
        <taxon>Clostridia</taxon>
        <taxon>Lachnospirales</taxon>
        <taxon>Lachnospiraceae</taxon>
        <taxon>Blautia</taxon>
    </lineage>
</organism>